<dbReference type="GO" id="GO:0016829">
    <property type="term" value="F:lyase activity"/>
    <property type="evidence" value="ECO:0007669"/>
    <property type="project" value="UniProtKB-KW"/>
</dbReference>
<evidence type="ECO:0000313" key="10">
    <source>
        <dbReference type="EMBL" id="MBC8519492.1"/>
    </source>
</evidence>
<evidence type="ECO:0000256" key="7">
    <source>
        <dbReference type="ARBA" id="ARBA00048470"/>
    </source>
</evidence>
<comment type="caution">
    <text evidence="10">The sequence shown here is derived from an EMBL/GenBank/DDBJ whole genome shotgun (WGS) entry which is preliminary data.</text>
</comment>
<dbReference type="Gene3D" id="1.10.10.10">
    <property type="entry name" value="Winged helix-like DNA-binding domain superfamily/Winged helix DNA-binding domain"/>
    <property type="match status" value="1"/>
</dbReference>
<dbReference type="InterPro" id="IPR040523">
    <property type="entry name" value="AsnC_trans_reg2"/>
</dbReference>
<dbReference type="PANTHER" id="PTHR43413">
    <property type="entry name" value="TRANSCRIPTIONAL REGULATOR, ASNC FAMILY"/>
    <property type="match status" value="1"/>
</dbReference>
<dbReference type="SUPFAM" id="SSF46785">
    <property type="entry name" value="Winged helix' DNA-binding domain"/>
    <property type="match status" value="1"/>
</dbReference>
<dbReference type="EC" id="4.1.1.111" evidence="5"/>
<protein>
    <recommendedName>
        <fullName evidence="5">siroheme decarboxylase</fullName>
        <ecNumber evidence="5">4.1.1.111</ecNumber>
    </recommendedName>
</protein>
<dbReference type="PANTHER" id="PTHR43413:SF1">
    <property type="entry name" value="SIROHEME DECARBOXYLASE NIRL SUBUNIT"/>
    <property type="match status" value="1"/>
</dbReference>
<comment type="similarity">
    <text evidence="3">Belongs to the Ahb/Nir family.</text>
</comment>
<evidence type="ECO:0000313" key="11">
    <source>
        <dbReference type="Proteomes" id="UP000654401"/>
    </source>
</evidence>
<sequence>MSQPLSIQDRRLLNEFQHHFPLSPHPYADLAERLGTSEEEVLGQIKRLQGDGLISRVGAVIQPHTIGYSTLAAMSIPTDKIEDVVELINQLPQVNHNYERENKMNIWFVVTAEDENSLNLILQRIERETGYQVHSFPMVKDFHIDLGFKLDWKHPFSIQSGSVHPAAFS</sequence>
<dbReference type="AlphaFoldDB" id="A0A8J6P7R7"/>
<dbReference type="Gene3D" id="3.30.70.3460">
    <property type="match status" value="1"/>
</dbReference>
<evidence type="ECO:0000256" key="1">
    <source>
        <dbReference type="ARBA" id="ARBA00023239"/>
    </source>
</evidence>
<evidence type="ECO:0000256" key="5">
    <source>
        <dbReference type="ARBA" id="ARBA00023471"/>
    </source>
</evidence>
<evidence type="ECO:0000259" key="9">
    <source>
        <dbReference type="Pfam" id="PF22451"/>
    </source>
</evidence>
<dbReference type="Pfam" id="PF22451">
    <property type="entry name" value="NirdL-like_HTH"/>
    <property type="match status" value="1"/>
</dbReference>
<dbReference type="InterPro" id="IPR050684">
    <property type="entry name" value="HTH-Siroheme_Decarb"/>
</dbReference>
<comment type="catalytic activity">
    <reaction evidence="7">
        <text>siroheme + 2 H(+) = 12,18-didecarboxysiroheme + 2 CO2</text>
        <dbReference type="Rhea" id="RHEA:19093"/>
        <dbReference type="ChEBI" id="CHEBI:15378"/>
        <dbReference type="ChEBI" id="CHEBI:16526"/>
        <dbReference type="ChEBI" id="CHEBI:60052"/>
        <dbReference type="ChEBI" id="CHEBI:140497"/>
        <dbReference type="EC" id="4.1.1.111"/>
    </reaction>
</comment>
<dbReference type="Proteomes" id="UP000654401">
    <property type="component" value="Unassembled WGS sequence"/>
</dbReference>
<evidence type="ECO:0000256" key="2">
    <source>
        <dbReference type="ARBA" id="ARBA00023444"/>
    </source>
</evidence>
<reference evidence="10 11" key="1">
    <citation type="submission" date="2020-08" db="EMBL/GenBank/DDBJ databases">
        <title>Bridging the membrane lipid divide: bacteria of the FCB group superphylum have the potential to synthesize archaeal ether lipids.</title>
        <authorList>
            <person name="Villanueva L."/>
            <person name="Von Meijenfeldt F.A.B."/>
            <person name="Westbye A.B."/>
            <person name="Yadav S."/>
            <person name="Hopmans E.C."/>
            <person name="Dutilh B.E."/>
            <person name="Sinninghe Damste J.S."/>
        </authorList>
    </citation>
    <scope>NUCLEOTIDE SEQUENCE [LARGE SCALE GENOMIC DNA]</scope>
    <source>
        <strain evidence="10">NIOZ-UU100</strain>
    </source>
</reference>
<evidence type="ECO:0000259" key="8">
    <source>
        <dbReference type="Pfam" id="PF17805"/>
    </source>
</evidence>
<evidence type="ECO:0000256" key="4">
    <source>
        <dbReference type="ARBA" id="ARBA00023465"/>
    </source>
</evidence>
<organism evidence="10 11">
    <name type="scientific">Candidatus Thiopontia autotrophica</name>
    <dbReference type="NCBI Taxonomy" id="2841688"/>
    <lineage>
        <taxon>Bacteria</taxon>
        <taxon>Pseudomonadati</taxon>
        <taxon>Pseudomonadota</taxon>
        <taxon>Gammaproteobacteria</taxon>
        <taxon>Candidatus Thiopontia</taxon>
    </lineage>
</organism>
<dbReference type="EMBL" id="JACNFK010000024">
    <property type="protein sequence ID" value="MBC8519492.1"/>
    <property type="molecule type" value="Genomic_DNA"/>
</dbReference>
<evidence type="ECO:0000256" key="6">
    <source>
        <dbReference type="ARBA" id="ARBA00045291"/>
    </source>
</evidence>
<evidence type="ECO:0000256" key="3">
    <source>
        <dbReference type="ARBA" id="ARBA00023457"/>
    </source>
</evidence>
<feature type="domain" description="Siroheme decarboxylase NirL-like HTH" evidence="9">
    <location>
        <begin position="9"/>
        <end position="54"/>
    </location>
</feature>
<keyword evidence="1" id="KW-0456">Lyase</keyword>
<dbReference type="InterPro" id="IPR036388">
    <property type="entry name" value="WH-like_DNA-bd_sf"/>
</dbReference>
<comment type="pathway">
    <text evidence="2">Porphyrin-containing compound metabolism.</text>
</comment>
<dbReference type="Pfam" id="PF17805">
    <property type="entry name" value="AsnC_trans_reg2"/>
    <property type="match status" value="1"/>
</dbReference>
<proteinExistence type="inferred from homology"/>
<name>A0A8J6P7R7_9GAMM</name>
<dbReference type="InterPro" id="IPR053953">
    <property type="entry name" value="NirdL-like_HTH"/>
</dbReference>
<comment type="function">
    <text evidence="6">Involved in heme d1 biosynthesis. Catalyzes the decarboxylation of siroheme into didecarboxysiroheme.</text>
</comment>
<feature type="domain" description="Siroheme decarboxylase AsnC-like ligand binding" evidence="8">
    <location>
        <begin position="66"/>
        <end position="142"/>
    </location>
</feature>
<dbReference type="InterPro" id="IPR036390">
    <property type="entry name" value="WH_DNA-bd_sf"/>
</dbReference>
<comment type="subunit">
    <text evidence="4">Probably forms a complex composed of NirD, NirL, NirG and NirH. All proteins are required for the total conversion of siroheme to didecarboxysiroheme.</text>
</comment>
<gene>
    <name evidence="10" type="ORF">H8D24_03670</name>
</gene>
<accession>A0A8J6P7R7</accession>